<evidence type="ECO:0000313" key="3">
    <source>
        <dbReference type="Proteomes" id="UP000008784"/>
    </source>
</evidence>
<feature type="domain" description="F-box" evidence="1">
    <location>
        <begin position="1"/>
        <end position="50"/>
    </location>
</feature>
<dbReference type="RefSeq" id="XP_011122461.1">
    <property type="nucleotide sequence ID" value="XM_011124159.1"/>
</dbReference>
<accession>G1XCW4</accession>
<reference evidence="2 3" key="1">
    <citation type="journal article" date="2011" name="PLoS Pathog.">
        <title>Genomic and proteomic analyses of the fungus Arthrobotrys oligospora provide insights into nematode-trap formation.</title>
        <authorList>
            <person name="Yang J."/>
            <person name="Wang L."/>
            <person name="Ji X."/>
            <person name="Feng Y."/>
            <person name="Li X."/>
            <person name="Zou C."/>
            <person name="Xu J."/>
            <person name="Ren Y."/>
            <person name="Mi Q."/>
            <person name="Wu J."/>
            <person name="Liu S."/>
            <person name="Liu Y."/>
            <person name="Huang X."/>
            <person name="Wang H."/>
            <person name="Niu X."/>
            <person name="Li J."/>
            <person name="Liang L."/>
            <person name="Luo Y."/>
            <person name="Ji K."/>
            <person name="Zhou W."/>
            <person name="Yu Z."/>
            <person name="Li G."/>
            <person name="Liu Y."/>
            <person name="Li L."/>
            <person name="Qiao M."/>
            <person name="Feng L."/>
            <person name="Zhang K.-Q."/>
        </authorList>
    </citation>
    <scope>NUCLEOTIDE SEQUENCE [LARGE SCALE GENOMIC DNA]</scope>
    <source>
        <strain evidence="3">ATCC 24927 / CBS 115.81 / DSM 1491</strain>
    </source>
</reference>
<dbReference type="InterPro" id="IPR001810">
    <property type="entry name" value="F-box_dom"/>
</dbReference>
<dbReference type="InterPro" id="IPR032675">
    <property type="entry name" value="LRR_dom_sf"/>
</dbReference>
<organism evidence="2 3">
    <name type="scientific">Arthrobotrys oligospora (strain ATCC 24927 / CBS 115.81 / DSM 1491)</name>
    <name type="common">Nematode-trapping fungus</name>
    <name type="synonym">Didymozoophaga oligospora</name>
    <dbReference type="NCBI Taxonomy" id="756982"/>
    <lineage>
        <taxon>Eukaryota</taxon>
        <taxon>Fungi</taxon>
        <taxon>Dikarya</taxon>
        <taxon>Ascomycota</taxon>
        <taxon>Pezizomycotina</taxon>
        <taxon>Orbiliomycetes</taxon>
        <taxon>Orbiliales</taxon>
        <taxon>Orbiliaceae</taxon>
        <taxon>Orbilia</taxon>
        <taxon>Orbilia oligospora</taxon>
    </lineage>
</organism>
<dbReference type="OrthoDB" id="10355130at2759"/>
<dbReference type="Gene3D" id="3.80.10.10">
    <property type="entry name" value="Ribonuclease Inhibitor"/>
    <property type="match status" value="1"/>
</dbReference>
<dbReference type="Proteomes" id="UP000008784">
    <property type="component" value="Unassembled WGS sequence"/>
</dbReference>
<dbReference type="InParanoid" id="G1XCW4"/>
<dbReference type="SUPFAM" id="SSF52047">
    <property type="entry name" value="RNI-like"/>
    <property type="match status" value="1"/>
</dbReference>
<dbReference type="AlphaFoldDB" id="G1XCW4"/>
<dbReference type="InterPro" id="IPR036047">
    <property type="entry name" value="F-box-like_dom_sf"/>
</dbReference>
<evidence type="ECO:0000259" key="1">
    <source>
        <dbReference type="PROSITE" id="PS50181"/>
    </source>
</evidence>
<name>G1XCW4_ARTOA</name>
<proteinExistence type="predicted"/>
<keyword evidence="3" id="KW-1185">Reference proteome</keyword>
<protein>
    <recommendedName>
        <fullName evidence="1">F-box domain-containing protein</fullName>
    </recommendedName>
</protein>
<evidence type="ECO:0000313" key="2">
    <source>
        <dbReference type="EMBL" id="EGX49063.1"/>
    </source>
</evidence>
<dbReference type="HOGENOM" id="CLU_621069_0_0_1"/>
<dbReference type="SUPFAM" id="SSF81383">
    <property type="entry name" value="F-box domain"/>
    <property type="match status" value="1"/>
</dbReference>
<comment type="caution">
    <text evidence="2">The sequence shown here is derived from an EMBL/GenBank/DDBJ whole genome shotgun (WGS) entry which is preliminary data.</text>
</comment>
<sequence length="441" mass="51083">MPLLSLPNELLEEIIKYALHDDFDCKKVAALNLVCKLFRTLTMKNLYKECHIRFHQDPAYRNEGTFGHAAMFHRFGDDPITGLKTARHKNQLFKEYGDYVKDLTIAHSTNARIGGHPINACNLNYSVLATVYLPTILTPLLESFTSLTNLKFSTSAVQPSTLKSHEMFSVIGDIFKLCHSLKDLSLDLDIDEFAPYQLKRMVQTPEDIDIETNATLPSLRNLNLKFLISTKDRDDRYTEKTGVWILTWMAILMPLSHRIEKFKYTHYEYVKPWGPNTVTARSVPEDIKTINKIGVKLALPNLRFLALDMLPQNRRMIEEYFLLGKTNVETLTLSLTQNYTAQDIYAIVYQYPNLKTLEIRDTKVGSDKATRNGVTWEFVTNTKRLFRKLVALVLYTNQTGREVNEAIGEDFRKIHIKSLRYWKRGQRLPHEAEFRLVVNFH</sequence>
<gene>
    <name evidence="2" type="ORF">AOL_s00079g284</name>
</gene>
<dbReference type="PROSITE" id="PS50181">
    <property type="entry name" value="FBOX"/>
    <property type="match status" value="1"/>
</dbReference>
<dbReference type="EMBL" id="ADOT01000138">
    <property type="protein sequence ID" value="EGX49063.1"/>
    <property type="molecule type" value="Genomic_DNA"/>
</dbReference>
<dbReference type="GeneID" id="22893368"/>